<dbReference type="InterPro" id="IPR005225">
    <property type="entry name" value="Small_GTP-bd"/>
</dbReference>
<dbReference type="SUPFAM" id="SSF54211">
    <property type="entry name" value="Ribosomal protein S5 domain 2-like"/>
    <property type="match status" value="1"/>
</dbReference>
<dbReference type="GO" id="GO:0005525">
    <property type="term" value="F:GTP binding"/>
    <property type="evidence" value="ECO:0007669"/>
    <property type="project" value="UniProtKB-KW"/>
</dbReference>
<dbReference type="FunFam" id="3.40.50.300:FF:002294">
    <property type="entry name" value="Elongation factor G (EF-G)"/>
    <property type="match status" value="1"/>
</dbReference>
<dbReference type="InterPro" id="IPR000795">
    <property type="entry name" value="T_Tr_GTP-bd_dom"/>
</dbReference>
<dbReference type="OrthoDB" id="9802948at2"/>
<dbReference type="Gene3D" id="3.40.50.300">
    <property type="entry name" value="P-loop containing nucleotide triphosphate hydrolases"/>
    <property type="match status" value="1"/>
</dbReference>
<dbReference type="InterPro" id="IPR014721">
    <property type="entry name" value="Ribsml_uS5_D2-typ_fold_subgr"/>
</dbReference>
<dbReference type="Gene3D" id="2.40.30.10">
    <property type="entry name" value="Translation factors"/>
    <property type="match status" value="1"/>
</dbReference>
<dbReference type="InterPro" id="IPR027417">
    <property type="entry name" value="P-loop_NTPase"/>
</dbReference>
<dbReference type="InterPro" id="IPR035649">
    <property type="entry name" value="EFG_V"/>
</dbReference>
<evidence type="ECO:0000313" key="10">
    <source>
        <dbReference type="Proteomes" id="UP000002531"/>
    </source>
</evidence>
<dbReference type="SMART" id="SM00838">
    <property type="entry name" value="EFG_C"/>
    <property type="match status" value="1"/>
</dbReference>
<evidence type="ECO:0000256" key="5">
    <source>
        <dbReference type="ARBA" id="ARBA00023134"/>
    </source>
</evidence>
<keyword evidence="4" id="KW-0648">Protein biosynthesis</keyword>
<dbReference type="Pfam" id="PF00009">
    <property type="entry name" value="GTP_EFTU"/>
    <property type="match status" value="1"/>
</dbReference>
<keyword evidence="2" id="KW-0547">Nucleotide-binding</keyword>
<name>Q3SNB3_NITWN</name>
<dbReference type="GO" id="GO:0032790">
    <property type="term" value="P:ribosome disassembly"/>
    <property type="evidence" value="ECO:0007669"/>
    <property type="project" value="TreeGrafter"/>
</dbReference>
<dbReference type="CDD" id="cd04170">
    <property type="entry name" value="EF-G_bact"/>
    <property type="match status" value="1"/>
</dbReference>
<dbReference type="AlphaFoldDB" id="Q3SNB3"/>
<evidence type="ECO:0000256" key="3">
    <source>
        <dbReference type="ARBA" id="ARBA00022768"/>
    </source>
</evidence>
<dbReference type="STRING" id="323098.Nwi_2978"/>
<dbReference type="RefSeq" id="WP_011316150.1">
    <property type="nucleotide sequence ID" value="NC_007406.1"/>
</dbReference>
<evidence type="ECO:0000256" key="2">
    <source>
        <dbReference type="ARBA" id="ARBA00022741"/>
    </source>
</evidence>
<evidence type="ECO:0000259" key="8">
    <source>
        <dbReference type="PROSITE" id="PS51722"/>
    </source>
</evidence>
<proteinExistence type="predicted"/>
<evidence type="ECO:0000256" key="7">
    <source>
        <dbReference type="SAM" id="MobiDB-lite"/>
    </source>
</evidence>
<keyword evidence="10" id="KW-1185">Reference proteome</keyword>
<dbReference type="Gene3D" id="3.30.230.10">
    <property type="match status" value="1"/>
</dbReference>
<dbReference type="Pfam" id="PF22042">
    <property type="entry name" value="EF-G_D2"/>
    <property type="match status" value="1"/>
</dbReference>
<dbReference type="NCBIfam" id="NF009379">
    <property type="entry name" value="PRK12740.1-3"/>
    <property type="match status" value="1"/>
</dbReference>
<dbReference type="InterPro" id="IPR009022">
    <property type="entry name" value="EFG_III"/>
</dbReference>
<dbReference type="InterPro" id="IPR009000">
    <property type="entry name" value="Transl_B-barrel_sf"/>
</dbReference>
<dbReference type="GO" id="GO:0097216">
    <property type="term" value="F:guanosine tetraphosphate binding"/>
    <property type="evidence" value="ECO:0007669"/>
    <property type="project" value="UniProtKB-ARBA"/>
</dbReference>
<dbReference type="GO" id="GO:0003924">
    <property type="term" value="F:GTPase activity"/>
    <property type="evidence" value="ECO:0007669"/>
    <property type="project" value="InterPro"/>
</dbReference>
<reference evidence="9 10" key="1">
    <citation type="journal article" date="2006" name="Appl. Environ. Microbiol.">
        <title>Genome sequence of the chemolithoautotrophic nitrite-oxidizing bacterium Nitrobacter winogradskyi Nb-255.</title>
        <authorList>
            <person name="Starkenburg S.R."/>
            <person name="Chain P.S."/>
            <person name="Sayavedra-Soto L.A."/>
            <person name="Hauser L."/>
            <person name="Land M.L."/>
            <person name="Larimer F.W."/>
            <person name="Malfatti S.A."/>
            <person name="Klotz M.G."/>
            <person name="Bottomley P.J."/>
            <person name="Arp D.J."/>
            <person name="Hickey W.J."/>
        </authorList>
    </citation>
    <scope>NUCLEOTIDE SEQUENCE [LARGE SCALE GENOMIC DNA]</scope>
    <source>
        <strain evidence="10">ATCC 25391 / DSM 10237 / CIP 104748 / NCIMB 11846 / Nb-255</strain>
    </source>
</reference>
<keyword evidence="3 9" id="KW-0251">Elongation factor</keyword>
<dbReference type="CDD" id="cd16262">
    <property type="entry name" value="EFG_III"/>
    <property type="match status" value="1"/>
</dbReference>
<dbReference type="InterPro" id="IPR041095">
    <property type="entry name" value="EFG_II"/>
</dbReference>
<dbReference type="PROSITE" id="PS51722">
    <property type="entry name" value="G_TR_2"/>
    <property type="match status" value="1"/>
</dbReference>
<dbReference type="KEGG" id="nwi:Nwi_2978"/>
<dbReference type="Gene3D" id="3.30.70.870">
    <property type="entry name" value="Elongation Factor G (Translational Gtpase), domain 3"/>
    <property type="match status" value="1"/>
</dbReference>
<protein>
    <recommendedName>
        <fullName evidence="1">Elongation factor G</fullName>
    </recommendedName>
</protein>
<dbReference type="CDD" id="cd03713">
    <property type="entry name" value="EFG_mtEFG_C"/>
    <property type="match status" value="1"/>
</dbReference>
<dbReference type="Proteomes" id="UP000002531">
    <property type="component" value="Chromosome"/>
</dbReference>
<evidence type="ECO:0000313" key="9">
    <source>
        <dbReference type="EMBL" id="ABA06228.1"/>
    </source>
</evidence>
<dbReference type="InterPro" id="IPR020568">
    <property type="entry name" value="Ribosomal_Su5_D2-typ_SF"/>
</dbReference>
<dbReference type="SUPFAM" id="SSF50447">
    <property type="entry name" value="Translation proteins"/>
    <property type="match status" value="1"/>
</dbReference>
<dbReference type="Gene3D" id="3.30.70.240">
    <property type="match status" value="1"/>
</dbReference>
<gene>
    <name evidence="9" type="ordered locus">Nwi_2978</name>
</gene>
<dbReference type="InterPro" id="IPR000640">
    <property type="entry name" value="EFG_V-like"/>
</dbReference>
<dbReference type="HOGENOM" id="CLU_002794_4_2_5"/>
<evidence type="ECO:0000256" key="6">
    <source>
        <dbReference type="ARBA" id="ARBA00024731"/>
    </source>
</evidence>
<feature type="compositionally biased region" description="Polar residues" evidence="7">
    <location>
        <begin position="9"/>
        <end position="23"/>
    </location>
</feature>
<dbReference type="SMART" id="SM00889">
    <property type="entry name" value="EFG_IV"/>
    <property type="match status" value="1"/>
</dbReference>
<evidence type="ECO:0000256" key="4">
    <source>
        <dbReference type="ARBA" id="ARBA00022917"/>
    </source>
</evidence>
<dbReference type="NCBIfam" id="NF009891">
    <property type="entry name" value="PRK13351.1-1"/>
    <property type="match status" value="1"/>
</dbReference>
<keyword evidence="5" id="KW-0342">GTP-binding</keyword>
<dbReference type="FunFam" id="3.30.70.240:FF:000001">
    <property type="entry name" value="Elongation factor G"/>
    <property type="match status" value="1"/>
</dbReference>
<accession>Q3SNB3</accession>
<dbReference type="eggNOG" id="COG0480">
    <property type="taxonomic scope" value="Bacteria"/>
</dbReference>
<dbReference type="EMBL" id="CP000115">
    <property type="protein sequence ID" value="ABA06228.1"/>
    <property type="molecule type" value="Genomic_DNA"/>
</dbReference>
<dbReference type="SUPFAM" id="SSF52540">
    <property type="entry name" value="P-loop containing nucleoside triphosphate hydrolases"/>
    <property type="match status" value="1"/>
</dbReference>
<dbReference type="Pfam" id="PF00679">
    <property type="entry name" value="EFG_C"/>
    <property type="match status" value="1"/>
</dbReference>
<comment type="function">
    <text evidence="6">Catalyzes the GTP-dependent ribosomal translocation step during translation elongation. During this step, the ribosome changes from the pre-translocational (PRE) to the post-translocational (POST) state as the newly formed A-site-bound peptidyl-tRNA and P-site-bound deacylated tRNA move to the P and E sites, respectively. Catalyzes the coordinated movement of the two tRNA molecules, the mRNA and conformational changes in the ribosome.</text>
</comment>
<dbReference type="CDD" id="cd01434">
    <property type="entry name" value="EFG_mtEFG1_IV"/>
    <property type="match status" value="1"/>
</dbReference>
<feature type="region of interest" description="Disordered" evidence="7">
    <location>
        <begin position="1"/>
        <end position="24"/>
    </location>
</feature>
<dbReference type="GO" id="GO:0003746">
    <property type="term" value="F:translation elongation factor activity"/>
    <property type="evidence" value="ECO:0007669"/>
    <property type="project" value="UniProtKB-KW"/>
</dbReference>
<dbReference type="PANTHER" id="PTHR43261">
    <property type="entry name" value="TRANSLATION ELONGATION FACTOR G-RELATED"/>
    <property type="match status" value="1"/>
</dbReference>
<organism evidence="9 10">
    <name type="scientific">Nitrobacter winogradskyi (strain ATCC 25391 / DSM 10237 / CIP 104748 / NCIMB 11846 / Nb-255)</name>
    <dbReference type="NCBI Taxonomy" id="323098"/>
    <lineage>
        <taxon>Bacteria</taxon>
        <taxon>Pseudomonadati</taxon>
        <taxon>Pseudomonadota</taxon>
        <taxon>Alphaproteobacteria</taxon>
        <taxon>Hyphomicrobiales</taxon>
        <taxon>Nitrobacteraceae</taxon>
        <taxon>Nitrobacter</taxon>
    </lineage>
</organism>
<dbReference type="Pfam" id="PF14492">
    <property type="entry name" value="EFG_III"/>
    <property type="match status" value="1"/>
</dbReference>
<sequence length="696" mass="74264">MGQDLRSPQGVSQERGSQGTQASGPRCIALVGPFQSGKTTLLEAILARTGAIPKAGSVDQATSVGDASAEARQHRMGVALTPATTCFMDENYTFIDCPGSIEFAHDMRAAIPAVDAAVVVCEADERKLPQLQIILRELEDLNIPRFLFLNKIDKANKGVRETLATLQQASRTPLLLRQIPVWNGDSISGFVDLALERAFVYREHMASEVVQLDGGDLDREKEARFSMLEKLADHDDALMEQLLEDIAPPQDAVFDDLARELREGRICPVLLGSAARENGVMRLMKALRHEAPGIGETVKRMGVAGSKEALACVFKTVHLQHGGKLSLARVLTGRFDDGAAVQASSGEAGKISGIFAATGAQETKRASAGAGEVVALGKLEAVRTGDTLTTARAAPPSLVSIAPSPPVLAMALAAGDRKDDVKLGQALSKLNEEDPSLGVVHNPQTHDTVLWGQGEMHLRVALERLRDRFGVNVSSHPPAIGYQEAIRKPVSQRGRHKKQSGGHGQFGDVLLEIQPLSRGAGFVFVDRIVGGAVPRNYIGAVEDGVVDGLARGPLGFPVTDVQVTLTDGSYHSVDSSDQAFRTAARIGIAEALPKCQPVLLEPIDVVEIVCPSEATAKVNAILSARRGQILGFDSREGWPGWDCVRATMPEAEIGDLIIELRSATAGAGGFTRQFDRMAEVTGRTADQIIASRRVAA</sequence>
<dbReference type="PANTHER" id="PTHR43261:SF7">
    <property type="entry name" value="ELONGATION FACTOR G-LIKE PROTEIN"/>
    <property type="match status" value="1"/>
</dbReference>
<dbReference type="NCBIfam" id="TIGR00231">
    <property type="entry name" value="small_GTP"/>
    <property type="match status" value="1"/>
</dbReference>
<dbReference type="Pfam" id="PF03764">
    <property type="entry name" value="EFG_IV"/>
    <property type="match status" value="1"/>
</dbReference>
<feature type="domain" description="Tr-type G" evidence="8">
    <location>
        <begin position="23"/>
        <end position="296"/>
    </location>
</feature>
<evidence type="ECO:0000256" key="1">
    <source>
        <dbReference type="ARBA" id="ARBA00017872"/>
    </source>
</evidence>
<dbReference type="InterPro" id="IPR047872">
    <property type="entry name" value="EFG_IV"/>
</dbReference>
<dbReference type="InterPro" id="IPR053905">
    <property type="entry name" value="EF-G-like_DII"/>
</dbReference>
<dbReference type="InterPro" id="IPR035647">
    <property type="entry name" value="EFG_III/V"/>
</dbReference>
<dbReference type="InterPro" id="IPR005517">
    <property type="entry name" value="Transl_elong_EFG/EF2_IV"/>
</dbReference>
<dbReference type="SUPFAM" id="SSF54980">
    <property type="entry name" value="EF-G C-terminal domain-like"/>
    <property type="match status" value="2"/>
</dbReference>